<dbReference type="AlphaFoldDB" id="A0AA38GNK4"/>
<name>A0AA38GNK4_TAXCH</name>
<evidence type="ECO:0000313" key="2">
    <source>
        <dbReference type="EMBL" id="KAH9324165.1"/>
    </source>
</evidence>
<sequence>IDEEEEHKDSGGLDHRGQRQPIERVESEHADTPPQAQELEEDLNVDVVPEEHQFNK</sequence>
<keyword evidence="3" id="KW-1185">Reference proteome</keyword>
<comment type="caution">
    <text evidence="2">The sequence shown here is derived from an EMBL/GenBank/DDBJ whole genome shotgun (WGS) entry which is preliminary data.</text>
</comment>
<protein>
    <submittedName>
        <fullName evidence="2">Uncharacterized protein</fullName>
    </submittedName>
</protein>
<dbReference type="Proteomes" id="UP000824469">
    <property type="component" value="Unassembled WGS sequence"/>
</dbReference>
<reference evidence="2 3" key="1">
    <citation type="journal article" date="2021" name="Nat. Plants">
        <title>The Taxus genome provides insights into paclitaxel biosynthesis.</title>
        <authorList>
            <person name="Xiong X."/>
            <person name="Gou J."/>
            <person name="Liao Q."/>
            <person name="Li Y."/>
            <person name="Zhou Q."/>
            <person name="Bi G."/>
            <person name="Li C."/>
            <person name="Du R."/>
            <person name="Wang X."/>
            <person name="Sun T."/>
            <person name="Guo L."/>
            <person name="Liang H."/>
            <person name="Lu P."/>
            <person name="Wu Y."/>
            <person name="Zhang Z."/>
            <person name="Ro D.K."/>
            <person name="Shang Y."/>
            <person name="Huang S."/>
            <person name="Yan J."/>
        </authorList>
    </citation>
    <scope>NUCLEOTIDE SEQUENCE [LARGE SCALE GENOMIC DNA]</scope>
    <source>
        <strain evidence="2">Ta-2019</strain>
    </source>
</reference>
<proteinExistence type="predicted"/>
<feature type="non-terminal residue" evidence="2">
    <location>
        <position position="1"/>
    </location>
</feature>
<gene>
    <name evidence="2" type="ORF">KI387_004343</name>
</gene>
<accession>A0AA38GNK4</accession>
<dbReference type="EMBL" id="JAHRHJ020000002">
    <property type="protein sequence ID" value="KAH9324165.1"/>
    <property type="molecule type" value="Genomic_DNA"/>
</dbReference>
<evidence type="ECO:0000313" key="3">
    <source>
        <dbReference type="Proteomes" id="UP000824469"/>
    </source>
</evidence>
<feature type="region of interest" description="Disordered" evidence="1">
    <location>
        <begin position="1"/>
        <end position="56"/>
    </location>
</feature>
<evidence type="ECO:0000256" key="1">
    <source>
        <dbReference type="SAM" id="MobiDB-lite"/>
    </source>
</evidence>
<organism evidence="2 3">
    <name type="scientific">Taxus chinensis</name>
    <name type="common">Chinese yew</name>
    <name type="synonym">Taxus wallichiana var. chinensis</name>
    <dbReference type="NCBI Taxonomy" id="29808"/>
    <lineage>
        <taxon>Eukaryota</taxon>
        <taxon>Viridiplantae</taxon>
        <taxon>Streptophyta</taxon>
        <taxon>Embryophyta</taxon>
        <taxon>Tracheophyta</taxon>
        <taxon>Spermatophyta</taxon>
        <taxon>Pinopsida</taxon>
        <taxon>Pinidae</taxon>
        <taxon>Conifers II</taxon>
        <taxon>Cupressales</taxon>
        <taxon>Taxaceae</taxon>
        <taxon>Taxus</taxon>
    </lineage>
</organism>
<feature type="compositionally biased region" description="Basic and acidic residues" evidence="1">
    <location>
        <begin position="7"/>
        <end position="31"/>
    </location>
</feature>
<feature type="non-terminal residue" evidence="2">
    <location>
        <position position="56"/>
    </location>
</feature>